<evidence type="ECO:0000256" key="8">
    <source>
        <dbReference type="ARBA" id="ARBA00024411"/>
    </source>
</evidence>
<dbReference type="InterPro" id="IPR050240">
    <property type="entry name" value="DNA_pol_type-B"/>
</dbReference>
<dbReference type="GO" id="GO:0045004">
    <property type="term" value="P:DNA replication proofreading"/>
    <property type="evidence" value="ECO:0007669"/>
    <property type="project" value="TreeGrafter"/>
</dbReference>
<dbReference type="SMART" id="SM00486">
    <property type="entry name" value="POLBc"/>
    <property type="match status" value="1"/>
</dbReference>
<evidence type="ECO:0000256" key="4">
    <source>
        <dbReference type="ARBA" id="ARBA00022695"/>
    </source>
</evidence>
<dbReference type="SUPFAM" id="SSF53098">
    <property type="entry name" value="Ribonuclease H-like"/>
    <property type="match status" value="1"/>
</dbReference>
<dbReference type="GO" id="GO:0008296">
    <property type="term" value="F:3'-5'-DNA exonuclease activity"/>
    <property type="evidence" value="ECO:0007669"/>
    <property type="project" value="TreeGrafter"/>
</dbReference>
<dbReference type="InterPro" id="IPR043502">
    <property type="entry name" value="DNA/RNA_pol_sf"/>
</dbReference>
<dbReference type="GO" id="GO:0003677">
    <property type="term" value="F:DNA binding"/>
    <property type="evidence" value="ECO:0007669"/>
    <property type="project" value="UniProtKB-KW"/>
</dbReference>
<evidence type="ECO:0000256" key="7">
    <source>
        <dbReference type="ARBA" id="ARBA00023125"/>
    </source>
</evidence>
<protein>
    <recommendedName>
        <fullName evidence="8">DNA polymerase delta catalytic subunit</fullName>
        <ecNumber evidence="2">2.7.7.7</ecNumber>
    </recommendedName>
</protein>
<dbReference type="InterPro" id="IPR036397">
    <property type="entry name" value="RNaseH_sf"/>
</dbReference>
<dbReference type="PRINTS" id="PR00106">
    <property type="entry name" value="DNAPOLB"/>
</dbReference>
<organism evidence="13 14">
    <name type="scientific">Sapajus apella</name>
    <name type="common">Brown-capped capuchin</name>
    <name type="synonym">Cebus apella</name>
    <dbReference type="NCBI Taxonomy" id="9515"/>
    <lineage>
        <taxon>Eukaryota</taxon>
        <taxon>Metazoa</taxon>
        <taxon>Chordata</taxon>
        <taxon>Craniata</taxon>
        <taxon>Vertebrata</taxon>
        <taxon>Euteleostomi</taxon>
        <taxon>Mammalia</taxon>
        <taxon>Eutheria</taxon>
        <taxon>Euarchontoglires</taxon>
        <taxon>Primates</taxon>
        <taxon>Haplorrhini</taxon>
        <taxon>Platyrrhini</taxon>
        <taxon>Cebidae</taxon>
        <taxon>Cebinae</taxon>
        <taxon>Sapajus</taxon>
    </lineage>
</organism>
<dbReference type="FunFam" id="3.30.420.10:FF:000351">
    <property type="entry name" value="DNA polymerase"/>
    <property type="match status" value="1"/>
</dbReference>
<dbReference type="GeneID" id="116540758"/>
<keyword evidence="4" id="KW-0548">Nucleotidyltransferase</keyword>
<dbReference type="InterPro" id="IPR006172">
    <property type="entry name" value="DNA-dir_DNA_pol_B"/>
</dbReference>
<dbReference type="Proteomes" id="UP000504640">
    <property type="component" value="Unplaced"/>
</dbReference>
<sequence length="899" mass="99310">MDGKRRPGPGPGVPPKRARGGFWDDDDIPQPSQFEEDLALMEEMEAEHRLQEQEEEELQSALERAADGQIPPSAIDPRWLRPTPAPLDPQTEPLIFQQLEIDHYVGPAQPVPGGPPLSQGSVPVLRAFGVTDEGVSVCCHIHGFAPYFYTPAPPGFGPEHLGDLQRELNLAISRDNRGGKELTGPAVLAVELCSRESECSPGISRWGFPGEAAGRSQPLLSAGMFGYHGHGPSLFLRITLALPRLVAPARRLLEQGIRVAGLGTPSFAPYEANVDFEIRFMVDTDIVGCNWLELPAGKYALRMKEKATQCQLEADVLWSDVVSHPPEGPWQRIAPLRVLSFDIECAGRKGIFPEPERDPVIQICSLGLRWGEQEPFLRLALTLRPCAPILGAKVQSYEKEEDLLQAWSTFIRIMDPDVITGYNIQNFDLPYLISRAQILKVQTFPFLGRVAGLRSNIRDSSFQSKQTGRRDTKVVSMVGRVQMDMLQVLLREYKLRSYTLNAVSFHFLGEQKEDVQHSIITDLQNGNDQTRRRLAVYCLKDAYLPLRLLERLMVLVNAVEMARVTGVPLSYLLSRGQQVKVVSQLLRQAKQEGLLMPVVRSEGGEDYTGATVIEPLKGYYDVPIATLDFSSLYPSIMMAHNLCYTTLLRPGAAQKLGLTEDQFIKTPTGDEFVKTSVRKGLLPQILENLLSARKRAKAELSRETDPLRRQVLDGRQLALKVSANSVYGFTGAQVGKLPCLEISQRWGLAMLPRLEQRHCYQAGYSRDLVGLPGARQDPDLSLQQSESLHACPQLPSAGTGCLPSLLGGKGRLCGHEAPAPKQRPSQESTTWPSPGAASHRPCASVFSFLSQLLLSVILFRFCLLTSFLISVSQAYGSRDGIIKCIEPGTVAHTCNPNAL</sequence>
<dbReference type="Pfam" id="PF03104">
    <property type="entry name" value="DNA_pol_B_exo1"/>
    <property type="match status" value="1"/>
</dbReference>
<dbReference type="SUPFAM" id="SSF56672">
    <property type="entry name" value="DNA/RNA polymerases"/>
    <property type="match status" value="1"/>
</dbReference>
<feature type="compositionally biased region" description="Polar residues" evidence="10">
    <location>
        <begin position="823"/>
        <end position="832"/>
    </location>
</feature>
<evidence type="ECO:0000259" key="12">
    <source>
        <dbReference type="Pfam" id="PF03104"/>
    </source>
</evidence>
<dbReference type="GO" id="GO:0006297">
    <property type="term" value="P:nucleotide-excision repair, DNA gap filling"/>
    <property type="evidence" value="ECO:0007669"/>
    <property type="project" value="TreeGrafter"/>
</dbReference>
<feature type="region of interest" description="Disordered" evidence="10">
    <location>
        <begin position="816"/>
        <end position="835"/>
    </location>
</feature>
<dbReference type="InterPro" id="IPR012337">
    <property type="entry name" value="RNaseH-like_sf"/>
</dbReference>
<keyword evidence="13" id="KW-1185">Reference proteome</keyword>
<dbReference type="AlphaFoldDB" id="A0A6J3GRG0"/>
<keyword evidence="3" id="KW-0808">Transferase</keyword>
<feature type="domain" description="DNA-directed DNA polymerase family B exonuclease" evidence="12">
    <location>
        <begin position="269"/>
        <end position="503"/>
    </location>
</feature>
<dbReference type="InterPro" id="IPR006134">
    <property type="entry name" value="DNA-dir_DNA_pol_B_multi_dom"/>
</dbReference>
<evidence type="ECO:0000313" key="14">
    <source>
        <dbReference type="RefSeq" id="XP_032120334.1"/>
    </source>
</evidence>
<proteinExistence type="inferred from homology"/>
<dbReference type="GO" id="GO:0043625">
    <property type="term" value="C:delta DNA polymerase complex"/>
    <property type="evidence" value="ECO:0007669"/>
    <property type="project" value="TreeGrafter"/>
</dbReference>
<dbReference type="CTD" id="5424"/>
<evidence type="ECO:0000313" key="13">
    <source>
        <dbReference type="Proteomes" id="UP000504640"/>
    </source>
</evidence>
<keyword evidence="7" id="KW-0238">DNA-binding</keyword>
<dbReference type="CDD" id="cd05777">
    <property type="entry name" value="DNA_polB_delta_exo"/>
    <property type="match status" value="1"/>
</dbReference>
<dbReference type="Gene3D" id="3.30.420.10">
    <property type="entry name" value="Ribonuclease H-like superfamily/Ribonuclease H"/>
    <property type="match status" value="1"/>
</dbReference>
<gene>
    <name evidence="14" type="primary">POLD1</name>
</gene>
<evidence type="ECO:0000256" key="2">
    <source>
        <dbReference type="ARBA" id="ARBA00012417"/>
    </source>
</evidence>
<dbReference type="Pfam" id="PF00136">
    <property type="entry name" value="DNA_pol_B"/>
    <property type="match status" value="1"/>
</dbReference>
<dbReference type="PANTHER" id="PTHR10322">
    <property type="entry name" value="DNA POLYMERASE CATALYTIC SUBUNIT"/>
    <property type="match status" value="1"/>
</dbReference>
<dbReference type="Gene3D" id="1.10.287.690">
    <property type="entry name" value="Helix hairpin bin"/>
    <property type="match status" value="1"/>
</dbReference>
<dbReference type="InterPro" id="IPR023211">
    <property type="entry name" value="DNA_pol_palm_dom_sf"/>
</dbReference>
<feature type="region of interest" description="Disordered" evidence="10">
    <location>
        <begin position="1"/>
        <end position="32"/>
    </location>
</feature>
<accession>A0A6J3GRG0</accession>
<dbReference type="PANTHER" id="PTHR10322:SF23">
    <property type="entry name" value="DNA POLYMERASE DELTA CATALYTIC SUBUNIT"/>
    <property type="match status" value="1"/>
</dbReference>
<feature type="compositionally biased region" description="Acidic residues" evidence="10">
    <location>
        <begin position="23"/>
        <end position="32"/>
    </location>
</feature>
<dbReference type="InterPro" id="IPR006133">
    <property type="entry name" value="DNA-dir_DNA_pol_B_exonuc"/>
</dbReference>
<feature type="region of interest" description="Disordered" evidence="10">
    <location>
        <begin position="68"/>
        <end position="90"/>
    </location>
</feature>
<keyword evidence="5" id="KW-0228">DNA excision</keyword>
<dbReference type="EC" id="2.7.7.7" evidence="2"/>
<evidence type="ECO:0000256" key="9">
    <source>
        <dbReference type="ARBA" id="ARBA00049244"/>
    </source>
</evidence>
<reference evidence="14" key="1">
    <citation type="submission" date="2025-08" db="UniProtKB">
        <authorList>
            <consortium name="RefSeq"/>
        </authorList>
    </citation>
    <scope>IDENTIFICATION</scope>
    <source>
        <tissue evidence="14">Blood</tissue>
    </source>
</reference>
<dbReference type="Gene3D" id="2.40.50.730">
    <property type="match status" value="2"/>
</dbReference>
<evidence type="ECO:0000259" key="11">
    <source>
        <dbReference type="Pfam" id="PF00136"/>
    </source>
</evidence>
<evidence type="ECO:0000256" key="6">
    <source>
        <dbReference type="ARBA" id="ARBA00022932"/>
    </source>
</evidence>
<name>A0A6J3GRG0_SAPAP</name>
<keyword evidence="6" id="KW-0239">DNA-directed DNA polymerase</keyword>
<dbReference type="GO" id="GO:0006287">
    <property type="term" value="P:base-excision repair, gap-filling"/>
    <property type="evidence" value="ECO:0007669"/>
    <property type="project" value="TreeGrafter"/>
</dbReference>
<evidence type="ECO:0000256" key="5">
    <source>
        <dbReference type="ARBA" id="ARBA00022769"/>
    </source>
</evidence>
<feature type="domain" description="DNA-directed DNA polymerase family B multifunctional" evidence="11">
    <location>
        <begin position="567"/>
        <end position="744"/>
    </location>
</feature>
<dbReference type="Gene3D" id="3.90.1600.10">
    <property type="entry name" value="Palm domain of DNA polymerase"/>
    <property type="match status" value="1"/>
</dbReference>
<comment type="catalytic activity">
    <reaction evidence="9">
        <text>DNA(n) + a 2'-deoxyribonucleoside 5'-triphosphate = DNA(n+1) + diphosphate</text>
        <dbReference type="Rhea" id="RHEA:22508"/>
        <dbReference type="Rhea" id="RHEA-COMP:17339"/>
        <dbReference type="Rhea" id="RHEA-COMP:17340"/>
        <dbReference type="ChEBI" id="CHEBI:33019"/>
        <dbReference type="ChEBI" id="CHEBI:61560"/>
        <dbReference type="ChEBI" id="CHEBI:173112"/>
        <dbReference type="EC" id="2.7.7.7"/>
    </reaction>
</comment>
<evidence type="ECO:0000256" key="10">
    <source>
        <dbReference type="SAM" id="MobiDB-lite"/>
    </source>
</evidence>
<dbReference type="GO" id="GO:0003887">
    <property type="term" value="F:DNA-directed DNA polymerase activity"/>
    <property type="evidence" value="ECO:0007669"/>
    <property type="project" value="UniProtKB-KW"/>
</dbReference>
<dbReference type="RefSeq" id="XP_032120334.1">
    <property type="nucleotide sequence ID" value="XM_032264443.1"/>
</dbReference>
<evidence type="ECO:0000256" key="3">
    <source>
        <dbReference type="ARBA" id="ARBA00022679"/>
    </source>
</evidence>
<dbReference type="GO" id="GO:0000731">
    <property type="term" value="P:DNA synthesis involved in DNA repair"/>
    <property type="evidence" value="ECO:0007669"/>
    <property type="project" value="UniProtKB-ARBA"/>
</dbReference>
<comment type="similarity">
    <text evidence="1">Belongs to the DNA polymerase type-B family.</text>
</comment>
<dbReference type="GO" id="GO:0000166">
    <property type="term" value="F:nucleotide binding"/>
    <property type="evidence" value="ECO:0007669"/>
    <property type="project" value="InterPro"/>
</dbReference>
<evidence type="ECO:0000256" key="1">
    <source>
        <dbReference type="ARBA" id="ARBA00005755"/>
    </source>
</evidence>